<evidence type="ECO:0000256" key="4">
    <source>
        <dbReference type="ARBA" id="ARBA00022842"/>
    </source>
</evidence>
<feature type="transmembrane region" description="Helical" evidence="10">
    <location>
        <begin position="153"/>
        <end position="174"/>
    </location>
</feature>
<proteinExistence type="predicted"/>
<protein>
    <recommendedName>
        <fullName evidence="13">Magnesium transporter</fullName>
    </recommendedName>
</protein>
<evidence type="ECO:0000313" key="12">
    <source>
        <dbReference type="Proteomes" id="UP001165085"/>
    </source>
</evidence>
<dbReference type="EMBL" id="BRXY01000134">
    <property type="protein sequence ID" value="GMH69623.1"/>
    <property type="molecule type" value="Genomic_DNA"/>
</dbReference>
<reference evidence="12" key="1">
    <citation type="journal article" date="2023" name="Commun. Biol.">
        <title>Genome analysis of Parmales, the sister group of diatoms, reveals the evolutionary specialization of diatoms from phago-mixotrophs to photoautotrophs.</title>
        <authorList>
            <person name="Ban H."/>
            <person name="Sato S."/>
            <person name="Yoshikawa S."/>
            <person name="Yamada K."/>
            <person name="Nakamura Y."/>
            <person name="Ichinomiya M."/>
            <person name="Sato N."/>
            <person name="Blanc-Mathieu R."/>
            <person name="Endo H."/>
            <person name="Kuwata A."/>
            <person name="Ogata H."/>
        </authorList>
    </citation>
    <scope>NUCLEOTIDE SEQUENCE [LARGE SCALE GENOMIC DNA]</scope>
    <source>
        <strain evidence="12">NIES 3701</strain>
    </source>
</reference>
<feature type="transmembrane region" description="Helical" evidence="10">
    <location>
        <begin position="186"/>
        <end position="207"/>
    </location>
</feature>
<evidence type="ECO:0000256" key="10">
    <source>
        <dbReference type="SAM" id="Phobius"/>
    </source>
</evidence>
<dbReference type="AlphaFoldDB" id="A0A9W7AI68"/>
<accession>A0A9W7AI68</accession>
<keyword evidence="4" id="KW-0460">Magnesium</keyword>
<evidence type="ECO:0000313" key="11">
    <source>
        <dbReference type="EMBL" id="GMH69623.1"/>
    </source>
</evidence>
<dbReference type="GO" id="GO:0015095">
    <property type="term" value="F:magnesium ion transmembrane transporter activity"/>
    <property type="evidence" value="ECO:0007669"/>
    <property type="project" value="TreeGrafter"/>
</dbReference>
<keyword evidence="5" id="KW-0809">Transit peptide</keyword>
<keyword evidence="9" id="KW-0175">Coiled coil</keyword>
<evidence type="ECO:0000256" key="6">
    <source>
        <dbReference type="ARBA" id="ARBA00022989"/>
    </source>
</evidence>
<dbReference type="GO" id="GO:0016020">
    <property type="term" value="C:membrane"/>
    <property type="evidence" value="ECO:0007669"/>
    <property type="project" value="UniProtKB-SubCell"/>
</dbReference>
<organism evidence="11 12">
    <name type="scientific">Triparma strigata</name>
    <dbReference type="NCBI Taxonomy" id="1606541"/>
    <lineage>
        <taxon>Eukaryota</taxon>
        <taxon>Sar</taxon>
        <taxon>Stramenopiles</taxon>
        <taxon>Ochrophyta</taxon>
        <taxon>Bolidophyceae</taxon>
        <taxon>Parmales</taxon>
        <taxon>Triparmaceae</taxon>
        <taxon>Triparma</taxon>
    </lineage>
</organism>
<comment type="subcellular location">
    <subcellularLocation>
        <location evidence="1">Membrane</location>
        <topology evidence="1">Multi-pass membrane protein</topology>
    </subcellularLocation>
</comment>
<gene>
    <name evidence="11" type="ORF">TrST_g3773</name>
</gene>
<keyword evidence="3 10" id="KW-0812">Transmembrane</keyword>
<dbReference type="PANTHER" id="PTHR13890">
    <property type="entry name" value="RNA SPLICING PROTEIN MRS2, MITOCHONDRIAL"/>
    <property type="match status" value="1"/>
</dbReference>
<evidence type="ECO:0000256" key="3">
    <source>
        <dbReference type="ARBA" id="ARBA00022692"/>
    </source>
</evidence>
<dbReference type="InterPro" id="IPR039204">
    <property type="entry name" value="MRS2-like"/>
</dbReference>
<name>A0A9W7AI68_9STRA</name>
<evidence type="ECO:0008006" key="13">
    <source>
        <dbReference type="Google" id="ProtNLM"/>
    </source>
</evidence>
<keyword evidence="6 10" id="KW-1133">Transmembrane helix</keyword>
<comment type="caution">
    <text evidence="11">The sequence shown here is derived from an EMBL/GenBank/DDBJ whole genome shotgun (WGS) entry which is preliminary data.</text>
</comment>
<sequence>MREVEEWLYESKGDVKNIRILESLLSTGLHSLYARYRSTSSLLKPLLPLTRNSHSTPLITLLPLKNELDSLSKLLRDVENTLLETLREDVLGLKDSLGDCKEVDVEETLDDLVQQVEELRLKVDVRREEVRNSEEVLEIELSLVRNRILRFELGLGVAEICLGMAAAVTGFFGMNLLSGWEERERTFWTVGGGIVVVMMGMALVLGWKMKLDAMI</sequence>
<evidence type="ECO:0000256" key="7">
    <source>
        <dbReference type="ARBA" id="ARBA00023065"/>
    </source>
</evidence>
<feature type="coiled-coil region" evidence="9">
    <location>
        <begin position="68"/>
        <end position="129"/>
    </location>
</feature>
<keyword evidence="2" id="KW-0813">Transport</keyword>
<keyword evidence="12" id="KW-1185">Reference proteome</keyword>
<evidence type="ECO:0000256" key="5">
    <source>
        <dbReference type="ARBA" id="ARBA00022946"/>
    </source>
</evidence>
<keyword evidence="7" id="KW-0406">Ion transport</keyword>
<dbReference type="PANTHER" id="PTHR13890:SF0">
    <property type="entry name" value="MAGNESIUM TRANSPORTER MRS2 HOMOLOG, MITOCHONDRIAL"/>
    <property type="match status" value="1"/>
</dbReference>
<keyword evidence="8 10" id="KW-0472">Membrane</keyword>
<evidence type="ECO:0000256" key="8">
    <source>
        <dbReference type="ARBA" id="ARBA00023136"/>
    </source>
</evidence>
<evidence type="ECO:0000256" key="9">
    <source>
        <dbReference type="SAM" id="Coils"/>
    </source>
</evidence>
<evidence type="ECO:0000256" key="2">
    <source>
        <dbReference type="ARBA" id="ARBA00022448"/>
    </source>
</evidence>
<dbReference type="OrthoDB" id="10251508at2759"/>
<evidence type="ECO:0000256" key="1">
    <source>
        <dbReference type="ARBA" id="ARBA00004141"/>
    </source>
</evidence>
<dbReference type="Gene3D" id="1.20.58.340">
    <property type="entry name" value="Magnesium transport protein CorA, transmembrane region"/>
    <property type="match status" value="1"/>
</dbReference>
<dbReference type="Proteomes" id="UP001165085">
    <property type="component" value="Unassembled WGS sequence"/>
</dbReference>